<evidence type="ECO:0000313" key="3">
    <source>
        <dbReference type="Proteomes" id="UP001180754"/>
    </source>
</evidence>
<protein>
    <recommendedName>
        <fullName evidence="4">FeoB-associated Cys-rich membrane protein</fullName>
    </recommendedName>
</protein>
<accession>A0ABU2XTS2</accession>
<comment type="caution">
    <text evidence="2">The sequence shown here is derived from an EMBL/GenBank/DDBJ whole genome shotgun (WGS) entry which is preliminary data.</text>
</comment>
<dbReference type="EMBL" id="JAVRFD010000033">
    <property type="protein sequence ID" value="MDT0549320.1"/>
    <property type="molecule type" value="Genomic_DNA"/>
</dbReference>
<sequence length="87" mass="9432">MDTATVVLAIVSIVSGKVCLLVGLWLRLRWRTREGCHYCRTAADLGLCDGPNMGMISDRGSATALPDLLPTAGLPPLAEPIDRREQR</sequence>
<gene>
    <name evidence="2" type="ORF">RND15_42610</name>
</gene>
<dbReference type="RefSeq" id="WP_311729884.1">
    <property type="nucleotide sequence ID" value="NZ_JAVRFD010000033.1"/>
</dbReference>
<evidence type="ECO:0000313" key="2">
    <source>
        <dbReference type="EMBL" id="MDT0549320.1"/>
    </source>
</evidence>
<keyword evidence="1" id="KW-0472">Membrane</keyword>
<evidence type="ECO:0008006" key="4">
    <source>
        <dbReference type="Google" id="ProtNLM"/>
    </source>
</evidence>
<dbReference type="Proteomes" id="UP001180754">
    <property type="component" value="Unassembled WGS sequence"/>
</dbReference>
<feature type="transmembrane region" description="Helical" evidence="1">
    <location>
        <begin position="6"/>
        <end position="26"/>
    </location>
</feature>
<reference evidence="2" key="1">
    <citation type="submission" date="2024-05" db="EMBL/GenBank/DDBJ databases">
        <title>30 novel species of actinomycetes from the DSMZ collection.</title>
        <authorList>
            <person name="Nouioui I."/>
        </authorList>
    </citation>
    <scope>NUCLEOTIDE SEQUENCE</scope>
    <source>
        <strain evidence="2">DSM 41529</strain>
    </source>
</reference>
<keyword evidence="3" id="KW-1185">Reference proteome</keyword>
<organism evidence="2 3">
    <name type="scientific">Streptomyces lonegramiae</name>
    <dbReference type="NCBI Taxonomy" id="3075524"/>
    <lineage>
        <taxon>Bacteria</taxon>
        <taxon>Bacillati</taxon>
        <taxon>Actinomycetota</taxon>
        <taxon>Actinomycetes</taxon>
        <taxon>Kitasatosporales</taxon>
        <taxon>Streptomycetaceae</taxon>
        <taxon>Streptomyces</taxon>
    </lineage>
</organism>
<proteinExistence type="predicted"/>
<keyword evidence="1" id="KW-1133">Transmembrane helix</keyword>
<evidence type="ECO:0000256" key="1">
    <source>
        <dbReference type="SAM" id="Phobius"/>
    </source>
</evidence>
<name>A0ABU2XTS2_9ACTN</name>
<keyword evidence="1" id="KW-0812">Transmembrane</keyword>